<proteinExistence type="predicted"/>
<dbReference type="EMBL" id="CM039178">
    <property type="protein sequence ID" value="KAH9679304.1"/>
    <property type="molecule type" value="Genomic_DNA"/>
</dbReference>
<sequence length="1164" mass="133275">MVEGETSRIGERSTETISGDTSGGRRDLSNRYSAPVIRGQKIDVEKFDGKINFGMWRREVMDALIQIDLDVVLKNKRHLYDEEIWDRMNEKACGQIRSCLTKEVKYLVKDEECAMTLWRTLKEKYLLKSPENRLHAMSQVYGFRMKHGVSMNDHVSRFEKLLADLKNLDEDIKDEVKAMILLHSLPEEYSHFVTTLIYGKSVIIFKDACTTLTNLEIRNNNKNSERASSEALVSRDWAMEKKKKRGGKNSRSKSRSINIARDECVFCHEKGHWRKDCPKAQKRDGKKPTAANMARKDENSDYSLSITPAAYVASSSELILDTGATYHLCPIKEWFTDFRNLESGAVVMGNNQPCRTMGIGTIQPKMFDGLVRELKEVRFVLALKKNLISVGALEAKGYKVTIEDGIIKFTHGAMVILQGVRRHNLYYLKGGTTDEANVVEAHSDTTKLWHVRLGHAREKPLQTLMRHGLLKGTKTCKLNFCEHCVVGKKTRVKFSTANHDTREIFEYVHSDVWGPTKSASIGGSHYFVTFVDDFSRRVWVYTMRAKDEVLEIFVKWKKLVETQTGRKIKVLRSDNGGEYTSDPFLQVCQNEGIKRHFTVRHTPQQNSVAERMHRTLLEKVRCMLSNASLDKKFWAEAVSYASHLVNRLPSTAIGGKTPMEMWSGKHAQDYDSLRIFGCPFYYHVKDGKLDPRARKSIFVGFKGGVKGFKLWDLEDKKFMCSRDVTFDEASMIKALSSQQVDNKTKEVLQRVEFDATPYVPVSSTSKKGSTMEVTPRVEEEVVSSYVPQNKETIDDVDNDDFIATRRPRREIKKPGWLTKDMVVAYALPVIDDDIPNTFGKALRSSESDQWKLAMEEEMKSLHQNQTWELVKLPKGKKAIGNKWVYTKKQGSPNQTIPRYKARLVAKDFAQKEEYELELAQLDVKTAFLHGDLEEEIYMIQPCGFRVAGKENYVCRLIKSLYGLKQSPRRLPDGAFIYLLLYVDDMLIASKNRDEIERLKKQLASEFEMKDLGDAQRILGMEIRRDKKNGSVWLTQKSYLKKVLERFGMDDKTKPVCTPLAPHFKLSSSSCPRSQEERDYMAGVPYASAVDSLMYAMVCTKPDISQAVSMVSRYMHNPGKNQWLAVKWILRYLYGTFDVGLLFKKDCGQQCVGYCDSDFAGDLDK</sequence>
<gene>
    <name evidence="1" type="ORF">KPL71_026077</name>
</gene>
<comment type="caution">
    <text evidence="1">The sequence shown here is derived from an EMBL/GenBank/DDBJ whole genome shotgun (WGS) entry which is preliminary data.</text>
</comment>
<organism evidence="1 2">
    <name type="scientific">Citrus sinensis</name>
    <name type="common">Sweet orange</name>
    <name type="synonym">Citrus aurantium var. sinensis</name>
    <dbReference type="NCBI Taxonomy" id="2711"/>
    <lineage>
        <taxon>Eukaryota</taxon>
        <taxon>Viridiplantae</taxon>
        <taxon>Streptophyta</taxon>
        <taxon>Embryophyta</taxon>
        <taxon>Tracheophyta</taxon>
        <taxon>Spermatophyta</taxon>
        <taxon>Magnoliopsida</taxon>
        <taxon>eudicotyledons</taxon>
        <taxon>Gunneridae</taxon>
        <taxon>Pentapetalae</taxon>
        <taxon>rosids</taxon>
        <taxon>malvids</taxon>
        <taxon>Sapindales</taxon>
        <taxon>Rutaceae</taxon>
        <taxon>Aurantioideae</taxon>
        <taxon>Citrus</taxon>
    </lineage>
</organism>
<name>A0ACB8HWZ9_CITSI</name>
<dbReference type="Proteomes" id="UP000829398">
    <property type="component" value="Chromosome 9"/>
</dbReference>
<accession>A0ACB8HWZ9</accession>
<evidence type="ECO:0000313" key="1">
    <source>
        <dbReference type="EMBL" id="KAH9679304.1"/>
    </source>
</evidence>
<keyword evidence="2" id="KW-1185">Reference proteome</keyword>
<evidence type="ECO:0000313" key="2">
    <source>
        <dbReference type="Proteomes" id="UP000829398"/>
    </source>
</evidence>
<protein>
    <submittedName>
        <fullName evidence="1">Uncharacterized protein</fullName>
    </submittedName>
</protein>
<reference evidence="2" key="1">
    <citation type="journal article" date="2023" name="Hortic. Res.">
        <title>A chromosome-level phased genome enabling allele-level studies in sweet orange: a case study on citrus Huanglongbing tolerance.</title>
        <authorList>
            <person name="Wu B."/>
            <person name="Yu Q."/>
            <person name="Deng Z."/>
            <person name="Duan Y."/>
            <person name="Luo F."/>
            <person name="Gmitter F. Jr."/>
        </authorList>
    </citation>
    <scope>NUCLEOTIDE SEQUENCE [LARGE SCALE GENOMIC DNA]</scope>
    <source>
        <strain evidence="2">cv. Valencia</strain>
    </source>
</reference>